<sequence length="392" mass="44865">MFSSPLKLYSKFEEPILAPLGFQTKQKPLPLDKWKHHSQTSPELPLTFQLLHFNPNINGISHSIVSFRVISGDPVGNFTILEEVCSPIAPLSSQIIQFSAKSPTLSCKYLSNETNGVVYLRRFQISLEKDVDFARICSILISMQFVMKNGRLSNTALDRSRMIGIANNPINYSNPNIEIRNHNKNDSFPQEIQTQNLLNSQMFPFSQLEMQPTQALDYSQSQFAFNTPALVNSNNMDVNHCNDVTTSKLFDNSNLEKESFEKLNLPTRNSFTQREEVYSKNGIASSGQNFSEQGNNNPDKNYISISEEIEKGKEEEEEKEDNNNISNLPTIEMLQKVKRKVGKIEKETSKKEHKSKYKISKKIIKEKLKDNNFLRWVDKVENVLIELAHSNH</sequence>
<name>G0WF99_NAUDC</name>
<keyword evidence="3" id="KW-1185">Reference proteome</keyword>
<dbReference type="GO" id="GO:0007131">
    <property type="term" value="P:reciprocal meiotic recombination"/>
    <property type="evidence" value="ECO:0007669"/>
    <property type="project" value="InterPro"/>
</dbReference>
<dbReference type="EMBL" id="HE580274">
    <property type="protein sequence ID" value="CCD26460.1"/>
    <property type="molecule type" value="Genomic_DNA"/>
</dbReference>
<dbReference type="eggNOG" id="ENOG502S70J">
    <property type="taxonomic scope" value="Eukaryota"/>
</dbReference>
<dbReference type="Proteomes" id="UP000000689">
    <property type="component" value="Chromosome 8"/>
</dbReference>
<accession>G0WF99</accession>
<dbReference type="OMA" id="KSGNTHT"/>
<evidence type="ECO:0000256" key="1">
    <source>
        <dbReference type="SAM" id="MobiDB-lite"/>
    </source>
</evidence>
<proteinExistence type="predicted"/>
<reference evidence="2 3" key="1">
    <citation type="journal article" date="2011" name="Proc. Natl. Acad. Sci. U.S.A.">
        <title>Evolutionary erosion of yeast sex chromosomes by mating-type switching accidents.</title>
        <authorList>
            <person name="Gordon J.L."/>
            <person name="Armisen D."/>
            <person name="Proux-Wera E."/>
            <person name="Oheigeartaigh S.S."/>
            <person name="Byrne K.P."/>
            <person name="Wolfe K.H."/>
        </authorList>
    </citation>
    <scope>NUCLEOTIDE SEQUENCE [LARGE SCALE GENOMIC DNA]</scope>
    <source>
        <strain evidence="3">ATCC 10597 / BCRC 20456 / CBS 421 / NBRC 0211 / NRRL Y-12639</strain>
    </source>
</reference>
<organism evidence="2 3">
    <name type="scientific">Naumovozyma dairenensis (strain ATCC 10597 / BCRC 20456 / CBS 421 / NBRC 0211 / NRRL Y-12639)</name>
    <name type="common">Saccharomyces dairenensis</name>
    <dbReference type="NCBI Taxonomy" id="1071378"/>
    <lineage>
        <taxon>Eukaryota</taxon>
        <taxon>Fungi</taxon>
        <taxon>Dikarya</taxon>
        <taxon>Ascomycota</taxon>
        <taxon>Saccharomycotina</taxon>
        <taxon>Saccharomycetes</taxon>
        <taxon>Saccharomycetales</taxon>
        <taxon>Saccharomycetaceae</taxon>
        <taxon>Naumovozyma</taxon>
    </lineage>
</organism>
<feature type="compositionally biased region" description="Polar residues" evidence="1">
    <location>
        <begin position="282"/>
        <end position="299"/>
    </location>
</feature>
<feature type="region of interest" description="Disordered" evidence="1">
    <location>
        <begin position="282"/>
        <end position="302"/>
    </location>
</feature>
<dbReference type="Pfam" id="PF03525">
    <property type="entry name" value="Meiotic_rec114"/>
    <property type="match status" value="1"/>
</dbReference>
<gene>
    <name evidence="2" type="primary">NDAI0H02860</name>
    <name evidence="2" type="ordered locus">NDAI_0H02860</name>
</gene>
<dbReference type="RefSeq" id="XP_003671703.1">
    <property type="nucleotide sequence ID" value="XM_003671655.1"/>
</dbReference>
<dbReference type="GeneID" id="11495991"/>
<dbReference type="OrthoDB" id="4036344at2759"/>
<dbReference type="HOGENOM" id="CLU_704167_0_0_1"/>
<evidence type="ECO:0000313" key="2">
    <source>
        <dbReference type="EMBL" id="CCD26460.1"/>
    </source>
</evidence>
<evidence type="ECO:0000313" key="3">
    <source>
        <dbReference type="Proteomes" id="UP000000689"/>
    </source>
</evidence>
<dbReference type="AlphaFoldDB" id="G0WF99"/>
<dbReference type="STRING" id="1071378.G0WF99"/>
<dbReference type="InterPro" id="IPR004354">
    <property type="entry name" value="Meiotic_Rec114"/>
</dbReference>
<protein>
    <submittedName>
        <fullName evidence="2">Uncharacterized protein</fullName>
    </submittedName>
</protein>
<dbReference type="KEGG" id="ndi:NDAI_0H02860"/>